<dbReference type="GO" id="GO:0032204">
    <property type="term" value="P:regulation of telomere maintenance"/>
    <property type="evidence" value="ECO:0007669"/>
    <property type="project" value="TreeGrafter"/>
</dbReference>
<comment type="caution">
    <text evidence="2">The sequence shown here is derived from an EMBL/GenBank/DDBJ whole genome shotgun (WGS) entry which is preliminary data.</text>
</comment>
<organism evidence="2 3">
    <name type="scientific">Quillaja saponaria</name>
    <name type="common">Soap bark tree</name>
    <dbReference type="NCBI Taxonomy" id="32244"/>
    <lineage>
        <taxon>Eukaryota</taxon>
        <taxon>Viridiplantae</taxon>
        <taxon>Streptophyta</taxon>
        <taxon>Embryophyta</taxon>
        <taxon>Tracheophyta</taxon>
        <taxon>Spermatophyta</taxon>
        <taxon>Magnoliopsida</taxon>
        <taxon>eudicotyledons</taxon>
        <taxon>Gunneridae</taxon>
        <taxon>Pentapetalae</taxon>
        <taxon>rosids</taxon>
        <taxon>fabids</taxon>
        <taxon>Fabales</taxon>
        <taxon>Quillajaceae</taxon>
        <taxon>Quillaja</taxon>
    </lineage>
</organism>
<dbReference type="Pfam" id="PF13671">
    <property type="entry name" value="AAA_33"/>
    <property type="match status" value="1"/>
</dbReference>
<feature type="region of interest" description="Disordered" evidence="1">
    <location>
        <begin position="741"/>
        <end position="788"/>
    </location>
</feature>
<feature type="compositionally biased region" description="Basic and acidic residues" evidence="1">
    <location>
        <begin position="750"/>
        <end position="788"/>
    </location>
</feature>
<dbReference type="Gene3D" id="3.40.50.300">
    <property type="entry name" value="P-loop containing nucleotide triphosphate hydrolases"/>
    <property type="match status" value="1"/>
</dbReference>
<accession>A0AAD7P878</accession>
<dbReference type="InterPro" id="IPR026314">
    <property type="entry name" value="YLP_motif_con_p1"/>
</dbReference>
<sequence>MDHQWRPRPTQGNICPTCSVSHFPFCPPPPTYYQSPRFQFEGDQSFQRQGFDSYLGPRGIHGPYVGNWNGGPGDPGMWNRNPSWDRGSYGQLHMQYPGEDYRPLLYDHGSSNGYVGEGDRNLKRPRIDDTGSGPGTFPGEYDKNSMSILSEDERRLKLIREHGGAPGAPLEAKAGSVPFMDRLGIGEYPRYDEFQARSELGPTSTGNIEINNRQNRRGQFLHKEESDIVSGKNRIQNNHNGFHSEVNDGLFRSRDGEDAIPHFQNEEFPPSQRCQVKGSPRHFHTYGTNNVGQWQYTCQPEPYQFSKIFSDSNHSLYPQPCHTRDFMATNRPGYAPMINKDGKNAPYPDERGSSNDAKNQLPEPYAVRQPVHMRNEFGGSRFPENMRQMEDSRVFSGQPPLPASPPPPLPVAPPMHPSSELKTYFSPPKSSASLFPVAVSSPSMVSSSYPAIPEAHSMAQSYFPNKPLPQSCSGFSVEEPSKQYMRDAQPFLLKQLSTDPTSFDASHLFKQPHRSTRPDHIVIILRGLPGSGKSYLAKMLRDLEVENGGVAPRIHSMDDYFMTEVEKVENNDSSKSSTSVRGKRPVKKKVMEYCYEPEMEEAYRESMLKAFKKTLEEGHFTFIIVDDRNLRVADFAQFWATAKRSGYEVYILEATYKDPAGCAARNIHGFTQEDIEKMAGQWEKAPSIYLQLDIKSLFHGDGLVESKIQEVDMDMEDEDLGEGLPGMQGREPEKILEPPVRNVASDDSLTDGKKWDSEGDHPTEELRELGKSKWSKDFDQEDNERTEGVKGSINALSGLIHAYGKEAKSVCWGDQGGNTGFSIGAASKAHMLSLVIGPGAGYNLKSNPLPEEDGPAKTGETKRHGIFQEQIRAEHESFKAVFDRRRQRIGGLSTEED</sequence>
<dbReference type="FunFam" id="3.40.50.300:FF:000978">
    <property type="entry name" value="YLP motif-containing protein 1 isoform X3"/>
    <property type="match status" value="1"/>
</dbReference>
<keyword evidence="3" id="KW-1185">Reference proteome</keyword>
<evidence type="ECO:0000313" key="2">
    <source>
        <dbReference type="EMBL" id="KAJ7945973.1"/>
    </source>
</evidence>
<feature type="region of interest" description="Disordered" evidence="1">
    <location>
        <begin position="338"/>
        <end position="361"/>
    </location>
</feature>
<feature type="compositionally biased region" description="Basic and acidic residues" evidence="1">
    <location>
        <begin position="340"/>
        <end position="353"/>
    </location>
</feature>
<gene>
    <name evidence="2" type="ORF">O6P43_030960</name>
</gene>
<evidence type="ECO:0000313" key="3">
    <source>
        <dbReference type="Proteomes" id="UP001163823"/>
    </source>
</evidence>
<dbReference type="Proteomes" id="UP001163823">
    <property type="component" value="Chromosome 13"/>
</dbReference>
<reference evidence="2" key="1">
    <citation type="journal article" date="2023" name="Science">
        <title>Elucidation of the pathway for biosynthesis of saponin adjuvants from the soapbark tree.</title>
        <authorList>
            <person name="Reed J."/>
            <person name="Orme A."/>
            <person name="El-Demerdash A."/>
            <person name="Owen C."/>
            <person name="Martin L.B.B."/>
            <person name="Misra R.C."/>
            <person name="Kikuchi S."/>
            <person name="Rejzek M."/>
            <person name="Martin A.C."/>
            <person name="Harkess A."/>
            <person name="Leebens-Mack J."/>
            <person name="Louveau T."/>
            <person name="Stephenson M.J."/>
            <person name="Osbourn A."/>
        </authorList>
    </citation>
    <scope>NUCLEOTIDE SEQUENCE</scope>
    <source>
        <strain evidence="2">S10</strain>
    </source>
</reference>
<dbReference type="EMBL" id="JARAOO010000013">
    <property type="protein sequence ID" value="KAJ7945973.1"/>
    <property type="molecule type" value="Genomic_DNA"/>
</dbReference>
<dbReference type="AlphaFoldDB" id="A0AAD7P878"/>
<evidence type="ECO:0000256" key="1">
    <source>
        <dbReference type="SAM" id="MobiDB-lite"/>
    </source>
</evidence>
<feature type="region of interest" description="Disordered" evidence="1">
    <location>
        <begin position="117"/>
        <end position="142"/>
    </location>
</feature>
<dbReference type="KEGG" id="qsa:O6P43_030960"/>
<dbReference type="PANTHER" id="PTHR13413:SF0">
    <property type="entry name" value="YLP MOTIF-CONTAINING PROTEIN 1"/>
    <property type="match status" value="1"/>
</dbReference>
<dbReference type="PANTHER" id="PTHR13413">
    <property type="entry name" value="YLP MOTIF CONTAINING PROTEIN NUCLEAR PROTEIN ZAP"/>
    <property type="match status" value="1"/>
</dbReference>
<dbReference type="SUPFAM" id="SSF52540">
    <property type="entry name" value="P-loop containing nucleoside triphosphate hydrolases"/>
    <property type="match status" value="1"/>
</dbReference>
<dbReference type="GO" id="GO:0005634">
    <property type="term" value="C:nucleus"/>
    <property type="evidence" value="ECO:0007669"/>
    <property type="project" value="InterPro"/>
</dbReference>
<dbReference type="InterPro" id="IPR027417">
    <property type="entry name" value="P-loop_NTPase"/>
</dbReference>
<protein>
    <submittedName>
        <fullName evidence="2">YLP motif-containing protein 1</fullName>
    </submittedName>
</protein>
<name>A0AAD7P878_QUISA</name>
<proteinExistence type="predicted"/>
<feature type="compositionally biased region" description="Basic and acidic residues" evidence="1">
    <location>
        <begin position="117"/>
        <end position="129"/>
    </location>
</feature>